<name>A0A4S4KID7_9APHY</name>
<evidence type="ECO:0000313" key="3">
    <source>
        <dbReference type="Proteomes" id="UP000309038"/>
    </source>
</evidence>
<dbReference type="EMBL" id="SGPJ01000135">
    <property type="protein sequence ID" value="THG98088.1"/>
    <property type="molecule type" value="Genomic_DNA"/>
</dbReference>
<evidence type="ECO:0000256" key="1">
    <source>
        <dbReference type="SAM" id="Phobius"/>
    </source>
</evidence>
<reference evidence="2 3" key="1">
    <citation type="submission" date="2019-02" db="EMBL/GenBank/DDBJ databases">
        <title>Genome sequencing of the rare red list fungi Phlebia centrifuga.</title>
        <authorList>
            <person name="Buettner E."/>
            <person name="Kellner H."/>
        </authorList>
    </citation>
    <scope>NUCLEOTIDE SEQUENCE [LARGE SCALE GENOMIC DNA]</scope>
    <source>
        <strain evidence="2 3">DSM 108282</strain>
    </source>
</reference>
<evidence type="ECO:0000313" key="2">
    <source>
        <dbReference type="EMBL" id="THG98088.1"/>
    </source>
</evidence>
<dbReference type="Proteomes" id="UP000309038">
    <property type="component" value="Unassembled WGS sequence"/>
</dbReference>
<keyword evidence="1" id="KW-1133">Transmembrane helix</keyword>
<feature type="transmembrane region" description="Helical" evidence="1">
    <location>
        <begin position="98"/>
        <end position="118"/>
    </location>
</feature>
<organism evidence="2 3">
    <name type="scientific">Hermanssonia centrifuga</name>
    <dbReference type="NCBI Taxonomy" id="98765"/>
    <lineage>
        <taxon>Eukaryota</taxon>
        <taxon>Fungi</taxon>
        <taxon>Dikarya</taxon>
        <taxon>Basidiomycota</taxon>
        <taxon>Agaricomycotina</taxon>
        <taxon>Agaricomycetes</taxon>
        <taxon>Polyporales</taxon>
        <taxon>Meruliaceae</taxon>
        <taxon>Hermanssonia</taxon>
    </lineage>
</organism>
<feature type="transmembrane region" description="Helical" evidence="1">
    <location>
        <begin position="53"/>
        <end position="69"/>
    </location>
</feature>
<keyword evidence="1" id="KW-0812">Transmembrane</keyword>
<gene>
    <name evidence="2" type="ORF">EW026_g4031</name>
</gene>
<feature type="transmembrane region" description="Helical" evidence="1">
    <location>
        <begin position="20"/>
        <end position="41"/>
    </location>
</feature>
<sequence>MFLSLLVYSVNNGDAGCAFVVAWGGMASQLARLLGLAIVILELKRLGLRHWEPWLLWGALFVALAFIFAENATNTGITSTAQGVGAVFCSKKHFLPTALGSSIIHFVVELYLLARLVLLRLPHRPRMRDLINVTKALSIARVLSLLIFDLVTVVPDAMQTNIFAQFIPFSIGALVVLETKVSHTVPDSQYKIPAGI</sequence>
<accession>A0A4S4KID7</accession>
<keyword evidence="3" id="KW-1185">Reference proteome</keyword>
<keyword evidence="1" id="KW-0472">Membrane</keyword>
<proteinExistence type="predicted"/>
<comment type="caution">
    <text evidence="2">The sequence shown here is derived from an EMBL/GenBank/DDBJ whole genome shotgun (WGS) entry which is preliminary data.</text>
</comment>
<protein>
    <submittedName>
        <fullName evidence="2">Uncharacterized protein</fullName>
    </submittedName>
</protein>
<dbReference type="AlphaFoldDB" id="A0A4S4KID7"/>